<evidence type="ECO:0000313" key="3">
    <source>
        <dbReference type="EMBL" id="KAK3892547.1"/>
    </source>
</evidence>
<sequence length="187" mass="19596">MMMMLVVMSMVTVMCGVVTGILVAAPIITTAATAGTTSVSVSTGALLVGTVGAAAVGAATLGAAALASTVRDRGGRHRREVDNQTLDEVFAVVGGVDTEGCGLRHVCYVFSKTPEELTHRERAIRRLIGEKPVPVSPKKIKSPSAAYLSAAILGDRGEDCVSIYKTCSLSYTQIHDYLTQLDSHQIS</sequence>
<accession>A0AAE1GIR0</accession>
<comment type="caution">
    <text evidence="3">The sequence shown here is derived from an EMBL/GenBank/DDBJ whole genome shotgun (WGS) entry which is preliminary data.</text>
</comment>
<keyword evidence="2" id="KW-0732">Signal</keyword>
<dbReference type="Proteomes" id="UP001286313">
    <property type="component" value="Unassembled WGS sequence"/>
</dbReference>
<evidence type="ECO:0000256" key="1">
    <source>
        <dbReference type="SAM" id="Phobius"/>
    </source>
</evidence>
<gene>
    <name evidence="3" type="ORF">Pcinc_003623</name>
</gene>
<reference evidence="3" key="1">
    <citation type="submission" date="2023-10" db="EMBL/GenBank/DDBJ databases">
        <title>Genome assemblies of two species of porcelain crab, Petrolisthes cinctipes and Petrolisthes manimaculis (Anomura: Porcellanidae).</title>
        <authorList>
            <person name="Angst P."/>
        </authorList>
    </citation>
    <scope>NUCLEOTIDE SEQUENCE</scope>
    <source>
        <strain evidence="3">PB745_01</strain>
        <tissue evidence="3">Gill</tissue>
    </source>
</reference>
<organism evidence="3 4">
    <name type="scientific">Petrolisthes cinctipes</name>
    <name type="common">Flat porcelain crab</name>
    <dbReference type="NCBI Taxonomy" id="88211"/>
    <lineage>
        <taxon>Eukaryota</taxon>
        <taxon>Metazoa</taxon>
        <taxon>Ecdysozoa</taxon>
        <taxon>Arthropoda</taxon>
        <taxon>Crustacea</taxon>
        <taxon>Multicrustacea</taxon>
        <taxon>Malacostraca</taxon>
        <taxon>Eumalacostraca</taxon>
        <taxon>Eucarida</taxon>
        <taxon>Decapoda</taxon>
        <taxon>Pleocyemata</taxon>
        <taxon>Anomura</taxon>
        <taxon>Galatheoidea</taxon>
        <taxon>Porcellanidae</taxon>
        <taxon>Petrolisthes</taxon>
    </lineage>
</organism>
<keyword evidence="1" id="KW-1133">Transmembrane helix</keyword>
<evidence type="ECO:0000256" key="2">
    <source>
        <dbReference type="SAM" id="SignalP"/>
    </source>
</evidence>
<dbReference type="AlphaFoldDB" id="A0AAE1GIR0"/>
<feature type="transmembrane region" description="Helical" evidence="1">
    <location>
        <begin position="44"/>
        <end position="70"/>
    </location>
</feature>
<proteinExistence type="predicted"/>
<keyword evidence="4" id="KW-1185">Reference proteome</keyword>
<dbReference type="EMBL" id="JAWQEG010000253">
    <property type="protein sequence ID" value="KAK3892547.1"/>
    <property type="molecule type" value="Genomic_DNA"/>
</dbReference>
<keyword evidence="1" id="KW-0472">Membrane</keyword>
<feature type="chain" id="PRO_5042028520" evidence="2">
    <location>
        <begin position="21"/>
        <end position="187"/>
    </location>
</feature>
<protein>
    <submittedName>
        <fullName evidence="3">Uncharacterized protein</fullName>
    </submittedName>
</protein>
<keyword evidence="1" id="KW-0812">Transmembrane</keyword>
<name>A0AAE1GIR0_PETCI</name>
<feature type="signal peptide" evidence="2">
    <location>
        <begin position="1"/>
        <end position="20"/>
    </location>
</feature>
<evidence type="ECO:0000313" key="4">
    <source>
        <dbReference type="Proteomes" id="UP001286313"/>
    </source>
</evidence>